<sequence>MDWLKASAAEQGRAILAGLISPAEQTEAYIEAASRHPYGGHIYARLTHDRARAESIAAHDRARAGLRRGLLDGVAISWKDNIDSAGIPTEGGSRLLAGRTPEQDAEILSRATLQGLVCLGKTHLTELAFSGLGLNPMTRTPPNSIDPALAPGGSSSGAAVSVALGLAAAAIGSDTGGSIRVPAAWNGLVGFKPTHGALPDAGLLPLCRRFDIAGPIARTVEDCAELFAVLRGAPAPDLGDAANRPLRLMVLDGVPFDAARDAPVAAFEDAVRRLSEANVRITHADLPCVAEAMALAPILFAPEAYGIWRDQIEDAPELMYPAILERFRGGREVGAADYIAGWEKLNRLRADWARLVAGHDAVILPTSPILPPDAQRLLNDADYFATENLLTLRNTRIANLLGLPAISLPTGHPGCGLMMMGQAGQDLALLVAAATAEAALR</sequence>
<name>A0ABU3EI73_9RHOB</name>
<evidence type="ECO:0000259" key="1">
    <source>
        <dbReference type="Pfam" id="PF01425"/>
    </source>
</evidence>
<dbReference type="PANTHER" id="PTHR11895:SF176">
    <property type="entry name" value="AMIDASE AMID-RELATED"/>
    <property type="match status" value="1"/>
</dbReference>
<protein>
    <submittedName>
        <fullName evidence="2">Amidase</fullName>
    </submittedName>
</protein>
<evidence type="ECO:0000313" key="2">
    <source>
        <dbReference type="EMBL" id="MDT1063125.1"/>
    </source>
</evidence>
<comment type="caution">
    <text evidence="2">The sequence shown here is derived from an EMBL/GenBank/DDBJ whole genome shotgun (WGS) entry which is preliminary data.</text>
</comment>
<dbReference type="PANTHER" id="PTHR11895">
    <property type="entry name" value="TRANSAMIDASE"/>
    <property type="match status" value="1"/>
</dbReference>
<organism evidence="2 3">
    <name type="scientific">Paracoccus broussonetiae</name>
    <dbReference type="NCBI Taxonomy" id="3075834"/>
    <lineage>
        <taxon>Bacteria</taxon>
        <taxon>Pseudomonadati</taxon>
        <taxon>Pseudomonadota</taxon>
        <taxon>Alphaproteobacteria</taxon>
        <taxon>Rhodobacterales</taxon>
        <taxon>Paracoccaceae</taxon>
        <taxon>Paracoccus</taxon>
    </lineage>
</organism>
<reference evidence="3" key="1">
    <citation type="submission" date="2023-07" db="EMBL/GenBank/DDBJ databases">
        <title>Characterization of two Paracoccaceae strains isolated from Phycosphere and proposal of Xinfangfangia lacusdiani sp. nov.</title>
        <authorList>
            <person name="Deng Y."/>
            <person name="Zhang Y.Q."/>
        </authorList>
    </citation>
    <scope>NUCLEOTIDE SEQUENCE [LARGE SCALE GENOMIC DNA]</scope>
    <source>
        <strain evidence="3">CPCC 101403</strain>
    </source>
</reference>
<feature type="domain" description="Amidase" evidence="1">
    <location>
        <begin position="26"/>
        <end position="430"/>
    </location>
</feature>
<dbReference type="EMBL" id="JAVRQI010000011">
    <property type="protein sequence ID" value="MDT1063125.1"/>
    <property type="molecule type" value="Genomic_DNA"/>
</dbReference>
<dbReference type="InterPro" id="IPR020556">
    <property type="entry name" value="Amidase_CS"/>
</dbReference>
<evidence type="ECO:0000313" key="3">
    <source>
        <dbReference type="Proteomes" id="UP001251085"/>
    </source>
</evidence>
<dbReference type="SUPFAM" id="SSF75304">
    <property type="entry name" value="Amidase signature (AS) enzymes"/>
    <property type="match status" value="1"/>
</dbReference>
<dbReference type="Proteomes" id="UP001251085">
    <property type="component" value="Unassembled WGS sequence"/>
</dbReference>
<gene>
    <name evidence="2" type="ORF">RM190_14705</name>
</gene>
<dbReference type="Pfam" id="PF01425">
    <property type="entry name" value="Amidase"/>
    <property type="match status" value="1"/>
</dbReference>
<dbReference type="InterPro" id="IPR023631">
    <property type="entry name" value="Amidase_dom"/>
</dbReference>
<dbReference type="Gene3D" id="3.90.1300.10">
    <property type="entry name" value="Amidase signature (AS) domain"/>
    <property type="match status" value="1"/>
</dbReference>
<dbReference type="InterPro" id="IPR036928">
    <property type="entry name" value="AS_sf"/>
</dbReference>
<accession>A0ABU3EI73</accession>
<dbReference type="InterPro" id="IPR000120">
    <property type="entry name" value="Amidase"/>
</dbReference>
<dbReference type="PROSITE" id="PS00571">
    <property type="entry name" value="AMIDASES"/>
    <property type="match status" value="1"/>
</dbReference>
<keyword evidence="3" id="KW-1185">Reference proteome</keyword>
<dbReference type="RefSeq" id="WP_311760216.1">
    <property type="nucleotide sequence ID" value="NZ_JAVRQI010000011.1"/>
</dbReference>
<proteinExistence type="predicted"/>